<dbReference type="RefSeq" id="WP_116650047.1">
    <property type="nucleotide sequence ID" value="NZ_QUZK01000022.1"/>
</dbReference>
<accession>A0A3E1KA54</accession>
<evidence type="ECO:0000256" key="1">
    <source>
        <dbReference type="SAM" id="Phobius"/>
    </source>
</evidence>
<feature type="transmembrane region" description="Helical" evidence="1">
    <location>
        <begin position="30"/>
        <end position="52"/>
    </location>
</feature>
<keyword evidence="1" id="KW-0812">Transmembrane</keyword>
<dbReference type="AlphaFoldDB" id="A0A3E1KA54"/>
<keyword evidence="1" id="KW-1133">Transmembrane helix</keyword>
<keyword evidence="3" id="KW-1185">Reference proteome</keyword>
<feature type="transmembrane region" description="Helical" evidence="1">
    <location>
        <begin position="118"/>
        <end position="138"/>
    </location>
</feature>
<keyword evidence="1" id="KW-0472">Membrane</keyword>
<comment type="caution">
    <text evidence="2">The sequence shown here is derived from an EMBL/GenBank/DDBJ whole genome shotgun (WGS) entry which is preliminary data.</text>
</comment>
<dbReference type="EMBL" id="QUZK01000022">
    <property type="protein sequence ID" value="RFF31199.1"/>
    <property type="molecule type" value="Genomic_DNA"/>
</dbReference>
<name>A0A3E1KA54_9GAMM</name>
<organism evidence="2 3">
    <name type="scientific">Wenzhouxiangella sediminis</name>
    <dbReference type="NCBI Taxonomy" id="1792836"/>
    <lineage>
        <taxon>Bacteria</taxon>
        <taxon>Pseudomonadati</taxon>
        <taxon>Pseudomonadota</taxon>
        <taxon>Gammaproteobacteria</taxon>
        <taxon>Chromatiales</taxon>
        <taxon>Wenzhouxiangellaceae</taxon>
        <taxon>Wenzhouxiangella</taxon>
    </lineage>
</organism>
<evidence type="ECO:0000313" key="2">
    <source>
        <dbReference type="EMBL" id="RFF31199.1"/>
    </source>
</evidence>
<sequence length="155" mass="17490">MRYWLFAQWPRRSGGRIGGEIPTVNDVFVYLFYAMIGLLVIAALGAQVLLFLERVEEDRQRIKGTWRERLKEDFERRAAAIPPASRWLGLTGIVVMAGSLLLWHQAPLEEPPATEEHFAVLGFFLGILLTTPLLYGAFRASLGSMTATGRNRRDS</sequence>
<evidence type="ECO:0000313" key="3">
    <source>
        <dbReference type="Proteomes" id="UP000260351"/>
    </source>
</evidence>
<gene>
    <name evidence="2" type="ORF">DZC52_05100</name>
</gene>
<dbReference type="Proteomes" id="UP000260351">
    <property type="component" value="Unassembled WGS sequence"/>
</dbReference>
<feature type="transmembrane region" description="Helical" evidence="1">
    <location>
        <begin position="87"/>
        <end position="106"/>
    </location>
</feature>
<proteinExistence type="predicted"/>
<protein>
    <submittedName>
        <fullName evidence="2">Uncharacterized protein</fullName>
    </submittedName>
</protein>
<reference evidence="2 3" key="1">
    <citation type="submission" date="2018-08" db="EMBL/GenBank/DDBJ databases">
        <title>Wenzhouxiangella salilacus sp. nov., a novel bacterium isolated from a saline lake in Xinjiang Province, China.</title>
        <authorList>
            <person name="Han S."/>
        </authorList>
    </citation>
    <scope>NUCLEOTIDE SEQUENCE [LARGE SCALE GENOMIC DNA]</scope>
    <source>
        <strain evidence="2 3">XDB06</strain>
    </source>
</reference>